<comment type="caution">
    <text evidence="2">The sequence shown here is derived from an EMBL/GenBank/DDBJ whole genome shotgun (WGS) entry which is preliminary data.</text>
</comment>
<protein>
    <submittedName>
        <fullName evidence="2">Uncharacterized protein</fullName>
    </submittedName>
</protein>
<dbReference type="EMBL" id="JXTC01000036">
    <property type="protein sequence ID" value="PON96780.1"/>
    <property type="molecule type" value="Genomic_DNA"/>
</dbReference>
<dbReference type="Proteomes" id="UP000237000">
    <property type="component" value="Unassembled WGS sequence"/>
</dbReference>
<name>A0A2P5FG52_TREOI</name>
<dbReference type="InParanoid" id="A0A2P5FG52"/>
<organism evidence="2 3">
    <name type="scientific">Trema orientale</name>
    <name type="common">Charcoal tree</name>
    <name type="synonym">Celtis orientalis</name>
    <dbReference type="NCBI Taxonomy" id="63057"/>
    <lineage>
        <taxon>Eukaryota</taxon>
        <taxon>Viridiplantae</taxon>
        <taxon>Streptophyta</taxon>
        <taxon>Embryophyta</taxon>
        <taxon>Tracheophyta</taxon>
        <taxon>Spermatophyta</taxon>
        <taxon>Magnoliopsida</taxon>
        <taxon>eudicotyledons</taxon>
        <taxon>Gunneridae</taxon>
        <taxon>Pentapetalae</taxon>
        <taxon>rosids</taxon>
        <taxon>fabids</taxon>
        <taxon>Rosales</taxon>
        <taxon>Cannabaceae</taxon>
        <taxon>Trema</taxon>
    </lineage>
</organism>
<accession>A0A2P5FG52</accession>
<feature type="compositionally biased region" description="Basic and acidic residues" evidence="1">
    <location>
        <begin position="23"/>
        <end position="34"/>
    </location>
</feature>
<evidence type="ECO:0000256" key="1">
    <source>
        <dbReference type="SAM" id="MobiDB-lite"/>
    </source>
</evidence>
<sequence>MSQQNTDNRKRQMRPNQRFANCKVHESKHLFHSP</sequence>
<feature type="region of interest" description="Disordered" evidence="1">
    <location>
        <begin position="1"/>
        <end position="34"/>
    </location>
</feature>
<dbReference type="AlphaFoldDB" id="A0A2P5FG52"/>
<evidence type="ECO:0000313" key="2">
    <source>
        <dbReference type="EMBL" id="PON96780.1"/>
    </source>
</evidence>
<gene>
    <name evidence="2" type="ORF">TorRG33x02_074840</name>
</gene>
<keyword evidence="3" id="KW-1185">Reference proteome</keyword>
<proteinExistence type="predicted"/>
<reference evidence="3" key="1">
    <citation type="submission" date="2016-06" db="EMBL/GenBank/DDBJ databases">
        <title>Parallel loss of symbiosis genes in relatives of nitrogen-fixing non-legume Parasponia.</title>
        <authorList>
            <person name="Van Velzen R."/>
            <person name="Holmer R."/>
            <person name="Bu F."/>
            <person name="Rutten L."/>
            <person name="Van Zeijl A."/>
            <person name="Liu W."/>
            <person name="Santuari L."/>
            <person name="Cao Q."/>
            <person name="Sharma T."/>
            <person name="Shen D."/>
            <person name="Roswanjaya Y."/>
            <person name="Wardhani T."/>
            <person name="Kalhor M.S."/>
            <person name="Jansen J."/>
            <person name="Van den Hoogen J."/>
            <person name="Gungor B."/>
            <person name="Hartog M."/>
            <person name="Hontelez J."/>
            <person name="Verver J."/>
            <person name="Yang W.-C."/>
            <person name="Schijlen E."/>
            <person name="Repin R."/>
            <person name="Schilthuizen M."/>
            <person name="Schranz E."/>
            <person name="Heidstra R."/>
            <person name="Miyata K."/>
            <person name="Fedorova E."/>
            <person name="Kohlen W."/>
            <person name="Bisseling T."/>
            <person name="Smit S."/>
            <person name="Geurts R."/>
        </authorList>
    </citation>
    <scope>NUCLEOTIDE SEQUENCE [LARGE SCALE GENOMIC DNA]</scope>
    <source>
        <strain evidence="3">cv. RG33-2</strain>
    </source>
</reference>
<evidence type="ECO:0000313" key="3">
    <source>
        <dbReference type="Proteomes" id="UP000237000"/>
    </source>
</evidence>